<reference evidence="3" key="2">
    <citation type="journal article" date="2018" name="Nat. Commun.">
        <title>Extreme sensitivity to ultraviolet light in the fungal pathogen causing white-nose syndrome of bats.</title>
        <authorList>
            <person name="Palmer J.M."/>
            <person name="Drees K.P."/>
            <person name="Foster J.T."/>
            <person name="Lindner D.L."/>
        </authorList>
    </citation>
    <scope>NUCLEOTIDE SEQUENCE [LARGE SCALE GENOMIC DNA]</scope>
    <source>
        <strain evidence="3">UAMH 10579</strain>
    </source>
</reference>
<evidence type="ECO:0000313" key="3">
    <source>
        <dbReference type="Proteomes" id="UP000091956"/>
    </source>
</evidence>
<organism evidence="2 3">
    <name type="scientific">Pseudogymnoascus verrucosus</name>
    <dbReference type="NCBI Taxonomy" id="342668"/>
    <lineage>
        <taxon>Eukaryota</taxon>
        <taxon>Fungi</taxon>
        <taxon>Dikarya</taxon>
        <taxon>Ascomycota</taxon>
        <taxon>Pezizomycotina</taxon>
        <taxon>Leotiomycetes</taxon>
        <taxon>Thelebolales</taxon>
        <taxon>Thelebolaceae</taxon>
        <taxon>Pseudogymnoascus</taxon>
    </lineage>
</organism>
<feature type="region of interest" description="Disordered" evidence="1">
    <location>
        <begin position="74"/>
        <end position="135"/>
    </location>
</feature>
<reference evidence="2 3" key="1">
    <citation type="submission" date="2016-03" db="EMBL/GenBank/DDBJ databases">
        <title>Comparative genomics of Pseudogymnoascus destructans, the fungus causing white-nose syndrome of bats.</title>
        <authorList>
            <person name="Palmer J.M."/>
            <person name="Drees K.P."/>
            <person name="Foster J.T."/>
            <person name="Lindner D.L."/>
        </authorList>
    </citation>
    <scope>NUCLEOTIDE SEQUENCE [LARGE SCALE GENOMIC DNA]</scope>
    <source>
        <strain evidence="2 3">UAMH 10579</strain>
    </source>
</reference>
<keyword evidence="3" id="KW-1185">Reference proteome</keyword>
<evidence type="ECO:0000313" key="2">
    <source>
        <dbReference type="EMBL" id="OBT97074.1"/>
    </source>
</evidence>
<accession>A0A1B8GMK5</accession>
<dbReference type="GeneID" id="28838264"/>
<sequence length="135" mass="14954">MEFYARPEDRNPDQCGTPYIFTNYLGNSPGTLVSMAYIVRVFDGSANLPVAPSTNATPRTRREIRRQLREMSEIRRHRVPSTLPALRAGESSGSSRNRAVPDYQDQGNYGLVQAPDPRAGPSANNRGGGGGYYRY</sequence>
<dbReference type="Proteomes" id="UP000091956">
    <property type="component" value="Unassembled WGS sequence"/>
</dbReference>
<feature type="compositionally biased region" description="Gly residues" evidence="1">
    <location>
        <begin position="126"/>
        <end position="135"/>
    </location>
</feature>
<proteinExistence type="predicted"/>
<protein>
    <submittedName>
        <fullName evidence="2">Uncharacterized protein</fullName>
    </submittedName>
</protein>
<gene>
    <name evidence="2" type="ORF">VE01_04878</name>
</gene>
<dbReference type="EMBL" id="KV460224">
    <property type="protein sequence ID" value="OBT97074.1"/>
    <property type="molecule type" value="Genomic_DNA"/>
</dbReference>
<evidence type="ECO:0000256" key="1">
    <source>
        <dbReference type="SAM" id="MobiDB-lite"/>
    </source>
</evidence>
<dbReference type="RefSeq" id="XP_018130807.1">
    <property type="nucleotide sequence ID" value="XM_018274346.1"/>
</dbReference>
<dbReference type="AlphaFoldDB" id="A0A1B8GMK5"/>
<name>A0A1B8GMK5_9PEZI</name>